<comment type="caution">
    <text evidence="1">The sequence shown here is derived from an EMBL/GenBank/DDBJ whole genome shotgun (WGS) entry which is preliminary data.</text>
</comment>
<dbReference type="InterPro" id="IPR008928">
    <property type="entry name" value="6-hairpin_glycosidase_sf"/>
</dbReference>
<proteinExistence type="predicted"/>
<dbReference type="AlphaFoldDB" id="A0A8J4DPM1"/>
<dbReference type="Proteomes" id="UP000619260">
    <property type="component" value="Unassembled WGS sequence"/>
</dbReference>
<dbReference type="RefSeq" id="WP_203898144.1">
    <property type="nucleotide sequence ID" value="NZ_BOPF01000004.1"/>
</dbReference>
<evidence type="ECO:0000313" key="2">
    <source>
        <dbReference type="Proteomes" id="UP000619260"/>
    </source>
</evidence>
<keyword evidence="2" id="KW-1185">Reference proteome</keyword>
<accession>A0A8J4DPM1</accession>
<sequence>MTWPLRAELDGDNTRLVDRLCTVALEGLPRMYRPDSDEFAFTRARSTSGELELRGTSTRYAAIVALGAQWLPEEKQRAVLGGMNVEEFVALLVSRLDRTTNLGDAGLIAWAAAQSAHPLLPKALERLRELDDPNKPQYVVEASWVVAALASSIGQAEVKDHLAAARERLLVSRHGNSPLFPHGTGPGLLPWYRSHVACYADQVYPIQALAILHRMRGDEEAKTAAVRAADRICELQGPGGQWWWHYDARTGGLVEGYPVYTVHQASMGPMALLDLTDAGGPSYREAIERGLRWITDPAEHRGHETEPIVHDADGVTWRKIYRGDPKKVVRAVQGLTTKAVPGLHMPGIDAAYKPFALDRECRPYEFGWLLYAWLAR</sequence>
<dbReference type="SUPFAM" id="SSF48208">
    <property type="entry name" value="Six-hairpin glycosidases"/>
    <property type="match status" value="1"/>
</dbReference>
<name>A0A8J4DPM1_9ACTN</name>
<dbReference type="EMBL" id="BOPF01000004">
    <property type="protein sequence ID" value="GIJ44577.1"/>
    <property type="molecule type" value="Genomic_DNA"/>
</dbReference>
<dbReference type="Gene3D" id="1.50.10.20">
    <property type="match status" value="1"/>
</dbReference>
<gene>
    <name evidence="1" type="ORF">Val02_14630</name>
</gene>
<protein>
    <submittedName>
        <fullName evidence="1">Uncharacterized protein</fullName>
    </submittedName>
</protein>
<organism evidence="1 2">
    <name type="scientific">Virgisporangium aliadipatigenens</name>
    <dbReference type="NCBI Taxonomy" id="741659"/>
    <lineage>
        <taxon>Bacteria</taxon>
        <taxon>Bacillati</taxon>
        <taxon>Actinomycetota</taxon>
        <taxon>Actinomycetes</taxon>
        <taxon>Micromonosporales</taxon>
        <taxon>Micromonosporaceae</taxon>
        <taxon>Virgisporangium</taxon>
    </lineage>
</organism>
<reference evidence="1" key="1">
    <citation type="submission" date="2021-01" db="EMBL/GenBank/DDBJ databases">
        <title>Whole genome shotgun sequence of Virgisporangium aliadipatigenens NBRC 105644.</title>
        <authorList>
            <person name="Komaki H."/>
            <person name="Tamura T."/>
        </authorList>
    </citation>
    <scope>NUCLEOTIDE SEQUENCE</scope>
    <source>
        <strain evidence="1">NBRC 105644</strain>
    </source>
</reference>
<dbReference type="GO" id="GO:0005975">
    <property type="term" value="P:carbohydrate metabolic process"/>
    <property type="evidence" value="ECO:0007669"/>
    <property type="project" value="InterPro"/>
</dbReference>
<evidence type="ECO:0000313" key="1">
    <source>
        <dbReference type="EMBL" id="GIJ44577.1"/>
    </source>
</evidence>